<name>A0AAD6SHC7_9AGAR</name>
<feature type="region of interest" description="Disordered" evidence="1">
    <location>
        <begin position="134"/>
        <end position="172"/>
    </location>
</feature>
<feature type="chain" id="PRO_5042027978" description="Extracellular membrane protein CFEM domain-containing protein" evidence="2">
    <location>
        <begin position="25"/>
        <end position="201"/>
    </location>
</feature>
<feature type="compositionally biased region" description="Low complexity" evidence="1">
    <location>
        <begin position="138"/>
        <end position="172"/>
    </location>
</feature>
<dbReference type="Proteomes" id="UP001218188">
    <property type="component" value="Unassembled WGS sequence"/>
</dbReference>
<evidence type="ECO:0000313" key="3">
    <source>
        <dbReference type="EMBL" id="KAJ7026943.1"/>
    </source>
</evidence>
<organism evidence="3 4">
    <name type="scientific">Mycena alexandri</name>
    <dbReference type="NCBI Taxonomy" id="1745969"/>
    <lineage>
        <taxon>Eukaryota</taxon>
        <taxon>Fungi</taxon>
        <taxon>Dikarya</taxon>
        <taxon>Basidiomycota</taxon>
        <taxon>Agaricomycotina</taxon>
        <taxon>Agaricomycetes</taxon>
        <taxon>Agaricomycetidae</taxon>
        <taxon>Agaricales</taxon>
        <taxon>Marasmiineae</taxon>
        <taxon>Mycenaceae</taxon>
        <taxon>Mycena</taxon>
    </lineage>
</organism>
<evidence type="ECO:0000256" key="2">
    <source>
        <dbReference type="SAM" id="SignalP"/>
    </source>
</evidence>
<dbReference type="EMBL" id="JARJCM010000131">
    <property type="protein sequence ID" value="KAJ7026943.1"/>
    <property type="molecule type" value="Genomic_DNA"/>
</dbReference>
<accession>A0AAD6SHC7</accession>
<protein>
    <recommendedName>
        <fullName evidence="5">Extracellular membrane protein CFEM domain-containing protein</fullName>
    </recommendedName>
</protein>
<keyword evidence="2" id="KW-0732">Signal</keyword>
<comment type="caution">
    <text evidence="3">The sequence shown here is derived from an EMBL/GenBank/DDBJ whole genome shotgun (WGS) entry which is preliminary data.</text>
</comment>
<evidence type="ECO:0000256" key="1">
    <source>
        <dbReference type="SAM" id="MobiDB-lite"/>
    </source>
</evidence>
<reference evidence="3" key="1">
    <citation type="submission" date="2023-03" db="EMBL/GenBank/DDBJ databases">
        <title>Massive genome expansion in bonnet fungi (Mycena s.s.) driven by repeated elements and novel gene families across ecological guilds.</title>
        <authorList>
            <consortium name="Lawrence Berkeley National Laboratory"/>
            <person name="Harder C.B."/>
            <person name="Miyauchi S."/>
            <person name="Viragh M."/>
            <person name="Kuo A."/>
            <person name="Thoen E."/>
            <person name="Andreopoulos B."/>
            <person name="Lu D."/>
            <person name="Skrede I."/>
            <person name="Drula E."/>
            <person name="Henrissat B."/>
            <person name="Morin E."/>
            <person name="Kohler A."/>
            <person name="Barry K."/>
            <person name="LaButti K."/>
            <person name="Morin E."/>
            <person name="Salamov A."/>
            <person name="Lipzen A."/>
            <person name="Mereny Z."/>
            <person name="Hegedus B."/>
            <person name="Baldrian P."/>
            <person name="Stursova M."/>
            <person name="Weitz H."/>
            <person name="Taylor A."/>
            <person name="Grigoriev I.V."/>
            <person name="Nagy L.G."/>
            <person name="Martin F."/>
            <person name="Kauserud H."/>
        </authorList>
    </citation>
    <scope>NUCLEOTIDE SEQUENCE</scope>
    <source>
        <strain evidence="3">CBHHK200</strain>
    </source>
</reference>
<dbReference type="AlphaFoldDB" id="A0AAD6SHC7"/>
<evidence type="ECO:0008006" key="5">
    <source>
        <dbReference type="Google" id="ProtNLM"/>
    </source>
</evidence>
<gene>
    <name evidence="3" type="ORF">C8F04DRAFT_1123753</name>
</gene>
<sequence>MLVSVVHAFNFLGLINILLTMAEASQTTGRLLLRQSSTSSFDPSQIPPQCQSACNSVVDNANTCTTYQCLCTPKNDAAVLSCVNCVTSFNSSGSTIIDGQDILNQFASECNLNNVSVSSLSASGVATVTGFSTSNLDPSPSSTGTSSANSQTASATSPPLPTSSTSAPPASSSPSSALGLPSLLWPSYAVLVIVGIALTVG</sequence>
<evidence type="ECO:0000313" key="4">
    <source>
        <dbReference type="Proteomes" id="UP001218188"/>
    </source>
</evidence>
<keyword evidence="4" id="KW-1185">Reference proteome</keyword>
<feature type="signal peptide" evidence="2">
    <location>
        <begin position="1"/>
        <end position="24"/>
    </location>
</feature>
<proteinExistence type="predicted"/>